<sequence>MRDFPFVGRYAELSQQQQPPAVIRADTDKPVARALFAPFDESSFPRSLDAVRLRALLQTAPQSLVPCAEAEFSEIVAQWASSLPPLFTASHSEAAPKLSSFLTDAITAHFPPQMWAESLLTPTWDKLGCALPSLMAQLCGLPITFRRHVVDASLTTPGFKRDLLVWIKNGLAAGGEDKPHASQLQEAISECFDKHKPANNFNHGQLEYVLLVATAGTRMQVMALPVGATSVADMKLLLGPIQLDTEDGRCLCILAWISTCRWLATVLAMELLPDALPHPLTLPFERLSPYSLLHPVLRMLLVHCSLGCKIGCNHCMG</sequence>
<accession>A0AAW1P2I0</accession>
<name>A0AAW1P2I0_9CHLO</name>
<protein>
    <submittedName>
        <fullName evidence="1">Uncharacterized protein</fullName>
    </submittedName>
</protein>
<gene>
    <name evidence="1" type="ORF">WJX73_010013</name>
</gene>
<evidence type="ECO:0000313" key="2">
    <source>
        <dbReference type="Proteomes" id="UP001465755"/>
    </source>
</evidence>
<dbReference type="AlphaFoldDB" id="A0AAW1P2I0"/>
<organism evidence="1 2">
    <name type="scientific">Symbiochloris irregularis</name>
    <dbReference type="NCBI Taxonomy" id="706552"/>
    <lineage>
        <taxon>Eukaryota</taxon>
        <taxon>Viridiplantae</taxon>
        <taxon>Chlorophyta</taxon>
        <taxon>core chlorophytes</taxon>
        <taxon>Trebouxiophyceae</taxon>
        <taxon>Trebouxiales</taxon>
        <taxon>Trebouxiaceae</taxon>
        <taxon>Symbiochloris</taxon>
    </lineage>
</organism>
<reference evidence="1 2" key="1">
    <citation type="journal article" date="2024" name="Nat. Commun.">
        <title>Phylogenomics reveals the evolutionary origins of lichenization in chlorophyte algae.</title>
        <authorList>
            <person name="Puginier C."/>
            <person name="Libourel C."/>
            <person name="Otte J."/>
            <person name="Skaloud P."/>
            <person name="Haon M."/>
            <person name="Grisel S."/>
            <person name="Petersen M."/>
            <person name="Berrin J.G."/>
            <person name="Delaux P.M."/>
            <person name="Dal Grande F."/>
            <person name="Keller J."/>
        </authorList>
    </citation>
    <scope>NUCLEOTIDE SEQUENCE [LARGE SCALE GENOMIC DNA]</scope>
    <source>
        <strain evidence="1 2">SAG 2036</strain>
    </source>
</reference>
<comment type="caution">
    <text evidence="1">The sequence shown here is derived from an EMBL/GenBank/DDBJ whole genome shotgun (WGS) entry which is preliminary data.</text>
</comment>
<dbReference type="EMBL" id="JALJOQ010000068">
    <property type="protein sequence ID" value="KAK9802763.1"/>
    <property type="molecule type" value="Genomic_DNA"/>
</dbReference>
<keyword evidence="2" id="KW-1185">Reference proteome</keyword>
<proteinExistence type="predicted"/>
<evidence type="ECO:0000313" key="1">
    <source>
        <dbReference type="EMBL" id="KAK9802763.1"/>
    </source>
</evidence>
<dbReference type="Proteomes" id="UP001465755">
    <property type="component" value="Unassembled WGS sequence"/>
</dbReference>